<keyword evidence="2" id="KW-0732">Signal</keyword>
<dbReference type="Gene3D" id="1.10.530.10">
    <property type="match status" value="1"/>
</dbReference>
<comment type="caution">
    <text evidence="4">The sequence shown here is derived from an EMBL/GenBank/DDBJ whole genome shotgun (WGS) entry which is preliminary data.</text>
</comment>
<dbReference type="OrthoDB" id="5763339at2"/>
<dbReference type="InterPro" id="IPR023346">
    <property type="entry name" value="Lysozyme-like_dom_sf"/>
</dbReference>
<evidence type="ECO:0000313" key="4">
    <source>
        <dbReference type="EMBL" id="RAK18120.1"/>
    </source>
</evidence>
<evidence type="ECO:0000256" key="1">
    <source>
        <dbReference type="ARBA" id="ARBA00009387"/>
    </source>
</evidence>
<evidence type="ECO:0000313" key="5">
    <source>
        <dbReference type="Proteomes" id="UP000249165"/>
    </source>
</evidence>
<comment type="similarity">
    <text evidence="1">Belongs to the virb1 family.</text>
</comment>
<organism evidence="4 5">
    <name type="scientific">Salipiger aestuarii</name>
    <dbReference type="NCBI Taxonomy" id="568098"/>
    <lineage>
        <taxon>Bacteria</taxon>
        <taxon>Pseudomonadati</taxon>
        <taxon>Pseudomonadota</taxon>
        <taxon>Alphaproteobacteria</taxon>
        <taxon>Rhodobacterales</taxon>
        <taxon>Roseobacteraceae</taxon>
        <taxon>Salipiger</taxon>
    </lineage>
</organism>
<reference evidence="4 5" key="1">
    <citation type="submission" date="2018-06" db="EMBL/GenBank/DDBJ databases">
        <title>Genomic Encyclopedia of Archaeal and Bacterial Type Strains, Phase II (KMG-II): from individual species to whole genera.</title>
        <authorList>
            <person name="Goeker M."/>
        </authorList>
    </citation>
    <scope>NUCLEOTIDE SEQUENCE [LARGE SCALE GENOMIC DNA]</scope>
    <source>
        <strain evidence="4 5">DSM 22011</strain>
    </source>
</reference>
<evidence type="ECO:0000256" key="2">
    <source>
        <dbReference type="SAM" id="SignalP"/>
    </source>
</evidence>
<dbReference type="Proteomes" id="UP000249165">
    <property type="component" value="Unassembled WGS sequence"/>
</dbReference>
<sequence>MTHRVFTIFAALLFAGTAFADSAPLPTVPSVQAVTVSLRPTPRRVHIPEARWGTSGGRKQWSLAALSALRGPAERLPEIVPDDISTWCPAYPSAGREDREAFWVGLVSTLAKHESTYRPTAVGGGGLWYGLLQILPSTARLYNCQARSGAALQDPRMNLACGLRIMAKTVSRDRVVSRNMRGVAADWGPFHSRNKREDMIAWTRSQSYCAGLPKSLKPVARPDSWGEPALLANAGIARTRPHLPAFDGVIAYAVDGAILRRGIDPVIATSGLSRAQTHTSPID</sequence>
<dbReference type="SUPFAM" id="SSF53955">
    <property type="entry name" value="Lysozyme-like"/>
    <property type="match status" value="1"/>
</dbReference>
<feature type="chain" id="PRO_5016293061" evidence="2">
    <location>
        <begin position="21"/>
        <end position="283"/>
    </location>
</feature>
<keyword evidence="5" id="KW-1185">Reference proteome</keyword>
<gene>
    <name evidence="4" type="ORF">ATI53_101416</name>
</gene>
<feature type="domain" description="Transglycosylase SLT" evidence="3">
    <location>
        <begin position="97"/>
        <end position="172"/>
    </location>
</feature>
<accession>A0A327YAN7</accession>
<dbReference type="AlphaFoldDB" id="A0A327YAN7"/>
<protein>
    <submittedName>
        <fullName evidence="4">Transglycosylase-like protein with SLT domain</fullName>
    </submittedName>
</protein>
<evidence type="ECO:0000259" key="3">
    <source>
        <dbReference type="Pfam" id="PF01464"/>
    </source>
</evidence>
<proteinExistence type="inferred from homology"/>
<dbReference type="RefSeq" id="WP_111550263.1">
    <property type="nucleotide sequence ID" value="NZ_LIQE01000017.1"/>
</dbReference>
<feature type="signal peptide" evidence="2">
    <location>
        <begin position="1"/>
        <end position="20"/>
    </location>
</feature>
<dbReference type="InterPro" id="IPR008258">
    <property type="entry name" value="Transglycosylase_SLT_dom_1"/>
</dbReference>
<dbReference type="EMBL" id="QLMG01000014">
    <property type="protein sequence ID" value="RAK18120.1"/>
    <property type="molecule type" value="Genomic_DNA"/>
</dbReference>
<name>A0A327YAN7_9RHOB</name>
<dbReference type="Pfam" id="PF01464">
    <property type="entry name" value="SLT"/>
    <property type="match status" value="1"/>
</dbReference>